<dbReference type="RefSeq" id="WP_125404176.1">
    <property type="nucleotide sequence ID" value="NZ_JBEHHI010000002.1"/>
</dbReference>
<keyword evidence="3" id="KW-1185">Reference proteome</keyword>
<proteinExistence type="predicted"/>
<dbReference type="Proteomes" id="UP001560019">
    <property type="component" value="Unassembled WGS sequence"/>
</dbReference>
<feature type="domain" description="Histidine phosphotransferase ChpT C-terminal" evidence="1">
    <location>
        <begin position="79"/>
        <end position="192"/>
    </location>
</feature>
<dbReference type="InterPro" id="IPR036890">
    <property type="entry name" value="HATPase_C_sf"/>
</dbReference>
<accession>A0ABV3XVC8</accession>
<protein>
    <submittedName>
        <fullName evidence="2">Histidine phosphotransferase ChpT</fullName>
    </submittedName>
</protein>
<gene>
    <name evidence="2" type="ORF">Ga0609869_002387</name>
</gene>
<sequence length="199" mass="20290">MTDLSALVSSRICHDMMNPLGAIGNGLELLAMAGGPGAATGPELALIAESVARATARLRLFRLAFGAPAPGQSLGRDALRSILEENFETPRLSLAADLPEATLPRSMAQLGLLALLCAEAALPRGGQLALTLAPAGGRVRAEADTLRPDPAHWAPLTGAGPATPPGAAQVQFALLPAAARAAGRALDVNHEGCALTLRF</sequence>
<dbReference type="EMBL" id="JBEHHI010000002">
    <property type="protein sequence ID" value="MEX5729034.1"/>
    <property type="molecule type" value="Genomic_DNA"/>
</dbReference>
<evidence type="ECO:0000313" key="2">
    <source>
        <dbReference type="EMBL" id="MEX5729034.1"/>
    </source>
</evidence>
<comment type="caution">
    <text evidence="2">The sequence shown here is derived from an EMBL/GenBank/DDBJ whole genome shotgun (WGS) entry which is preliminary data.</text>
</comment>
<dbReference type="Gene3D" id="3.30.565.10">
    <property type="entry name" value="Histidine kinase-like ATPase, C-terminal domain"/>
    <property type="match status" value="1"/>
</dbReference>
<dbReference type="Pfam" id="PF10090">
    <property type="entry name" value="HPTransfase"/>
    <property type="match status" value="1"/>
</dbReference>
<evidence type="ECO:0000313" key="3">
    <source>
        <dbReference type="Proteomes" id="UP001560019"/>
    </source>
</evidence>
<reference evidence="2 3" key="1">
    <citation type="submission" date="2024-06" db="EMBL/GenBank/DDBJ databases">
        <title>Genome of Rhodovulum iodosum, a marine photoferrotroph.</title>
        <authorList>
            <person name="Bianchini G."/>
            <person name="Nikeleit V."/>
            <person name="Kappler A."/>
            <person name="Bryce C."/>
            <person name="Sanchez-Baracaldo P."/>
        </authorList>
    </citation>
    <scope>NUCLEOTIDE SEQUENCE [LARGE SCALE GENOMIC DNA]</scope>
    <source>
        <strain evidence="2 3">UT/N1</strain>
    </source>
</reference>
<dbReference type="Gene3D" id="1.10.287.130">
    <property type="match status" value="1"/>
</dbReference>
<dbReference type="InterPro" id="IPR018762">
    <property type="entry name" value="ChpT_C"/>
</dbReference>
<evidence type="ECO:0000259" key="1">
    <source>
        <dbReference type="Pfam" id="PF10090"/>
    </source>
</evidence>
<name>A0ABV3XVC8_9RHOB</name>
<organism evidence="2 3">
    <name type="scientific">Rhodovulum iodosum</name>
    <dbReference type="NCBI Taxonomy" id="68291"/>
    <lineage>
        <taxon>Bacteria</taxon>
        <taxon>Pseudomonadati</taxon>
        <taxon>Pseudomonadota</taxon>
        <taxon>Alphaproteobacteria</taxon>
        <taxon>Rhodobacterales</taxon>
        <taxon>Paracoccaceae</taxon>
        <taxon>Rhodovulum</taxon>
    </lineage>
</organism>